<dbReference type="EMBL" id="JBHMQT010000044">
    <property type="protein sequence ID" value="MFC0864785.1"/>
    <property type="molecule type" value="Genomic_DNA"/>
</dbReference>
<proteinExistence type="predicted"/>
<evidence type="ECO:0008006" key="4">
    <source>
        <dbReference type="Google" id="ProtNLM"/>
    </source>
</evidence>
<comment type="caution">
    <text evidence="2">The sequence shown here is derived from an EMBL/GenBank/DDBJ whole genome shotgun (WGS) entry which is preliminary data.</text>
</comment>
<evidence type="ECO:0000313" key="2">
    <source>
        <dbReference type="EMBL" id="MFC0864785.1"/>
    </source>
</evidence>
<evidence type="ECO:0000256" key="1">
    <source>
        <dbReference type="SAM" id="MobiDB-lite"/>
    </source>
</evidence>
<reference evidence="2 3" key="1">
    <citation type="submission" date="2024-09" db="EMBL/GenBank/DDBJ databases">
        <authorList>
            <person name="Sun Q."/>
            <person name="Mori K."/>
        </authorList>
    </citation>
    <scope>NUCLEOTIDE SEQUENCE [LARGE SCALE GENOMIC DNA]</scope>
    <source>
        <strain evidence="2 3">TBRC 1851</strain>
    </source>
</reference>
<evidence type="ECO:0000313" key="3">
    <source>
        <dbReference type="Proteomes" id="UP001589870"/>
    </source>
</evidence>
<keyword evidence="3" id="KW-1185">Reference proteome</keyword>
<accession>A0ABV6U9E0</accession>
<name>A0ABV6U9E0_9ACTN</name>
<protein>
    <recommendedName>
        <fullName evidence="4">MFS transporter</fullName>
    </recommendedName>
</protein>
<sequence>MATTDPAVESEPRPTGVGAAEQPPFLGRHLSDLRGLSFALAVVVPLTAAAAHVQRISAQALRIDVP</sequence>
<feature type="region of interest" description="Disordered" evidence="1">
    <location>
        <begin position="1"/>
        <end position="24"/>
    </location>
</feature>
<gene>
    <name evidence="2" type="ORF">ACFHYQ_21055</name>
</gene>
<dbReference type="Proteomes" id="UP001589870">
    <property type="component" value="Unassembled WGS sequence"/>
</dbReference>
<organism evidence="2 3">
    <name type="scientific">Sphaerimonospora cavernae</name>
    <dbReference type="NCBI Taxonomy" id="1740611"/>
    <lineage>
        <taxon>Bacteria</taxon>
        <taxon>Bacillati</taxon>
        <taxon>Actinomycetota</taxon>
        <taxon>Actinomycetes</taxon>
        <taxon>Streptosporangiales</taxon>
        <taxon>Streptosporangiaceae</taxon>
        <taxon>Sphaerimonospora</taxon>
    </lineage>
</organism>